<protein>
    <recommendedName>
        <fullName evidence="8">Dihydrofolate synthase/folylpolyglutamate synthase</fullName>
        <ecNumber evidence="6">6.3.2.12</ecNumber>
        <ecNumber evidence="7">6.3.2.17</ecNumber>
    </recommendedName>
    <alternativeName>
        <fullName evidence="17">Folylpoly-gamma-glutamate synthetase-dihydrofolate synthetase</fullName>
    </alternativeName>
    <alternativeName>
        <fullName evidence="15">Folylpolyglutamate synthetase</fullName>
    </alternativeName>
    <alternativeName>
        <fullName evidence="16">Tetrahydrofolylpolyglutamate synthase</fullName>
    </alternativeName>
</protein>
<dbReference type="InterPro" id="IPR013221">
    <property type="entry name" value="Mur_ligase_cen"/>
</dbReference>
<evidence type="ECO:0000256" key="4">
    <source>
        <dbReference type="ARBA" id="ARBA00005150"/>
    </source>
</evidence>
<evidence type="ECO:0000256" key="16">
    <source>
        <dbReference type="ARBA" id="ARBA00030592"/>
    </source>
</evidence>
<comment type="catalytic activity">
    <reaction evidence="21">
        <text>7,8-dihydropteroate + L-glutamate + ATP = 7,8-dihydrofolate + ADP + phosphate + H(+)</text>
        <dbReference type="Rhea" id="RHEA:23584"/>
        <dbReference type="ChEBI" id="CHEBI:15378"/>
        <dbReference type="ChEBI" id="CHEBI:17839"/>
        <dbReference type="ChEBI" id="CHEBI:29985"/>
        <dbReference type="ChEBI" id="CHEBI:30616"/>
        <dbReference type="ChEBI" id="CHEBI:43474"/>
        <dbReference type="ChEBI" id="CHEBI:57451"/>
        <dbReference type="ChEBI" id="CHEBI:456216"/>
        <dbReference type="EC" id="6.3.2.12"/>
    </reaction>
</comment>
<dbReference type="SUPFAM" id="SSF53623">
    <property type="entry name" value="MurD-like peptide ligases, catalytic domain"/>
    <property type="match status" value="1"/>
</dbReference>
<comment type="similarity">
    <text evidence="5 22">Belongs to the folylpolyglutamate synthase family.</text>
</comment>
<evidence type="ECO:0000256" key="2">
    <source>
        <dbReference type="ARBA" id="ARBA00002714"/>
    </source>
</evidence>
<accession>A0A2U1FPP5</accession>
<evidence type="ECO:0000256" key="14">
    <source>
        <dbReference type="ARBA" id="ARBA00022909"/>
    </source>
</evidence>
<dbReference type="PANTHER" id="PTHR11136:SF0">
    <property type="entry name" value="DIHYDROFOLATE SYNTHETASE-RELATED"/>
    <property type="match status" value="1"/>
</dbReference>
<evidence type="ECO:0000256" key="3">
    <source>
        <dbReference type="ARBA" id="ARBA00004799"/>
    </source>
</evidence>
<evidence type="ECO:0000256" key="1">
    <source>
        <dbReference type="ARBA" id="ARBA00001946"/>
    </source>
</evidence>
<keyword evidence="26" id="KW-1185">Reference proteome</keyword>
<evidence type="ECO:0000256" key="13">
    <source>
        <dbReference type="ARBA" id="ARBA00022842"/>
    </source>
</evidence>
<gene>
    <name evidence="25" type="ORF">C7382_10284</name>
</gene>
<comment type="catalytic activity">
    <reaction evidence="19">
        <text>10-formyltetrahydrofolyl-(gamma-L-Glu)(n) + L-glutamate + ATP = 10-formyltetrahydrofolyl-(gamma-L-Glu)(n+1) + ADP + phosphate + H(+)</text>
        <dbReference type="Rhea" id="RHEA:51904"/>
        <dbReference type="Rhea" id="RHEA-COMP:13088"/>
        <dbReference type="Rhea" id="RHEA-COMP:14300"/>
        <dbReference type="ChEBI" id="CHEBI:15378"/>
        <dbReference type="ChEBI" id="CHEBI:29985"/>
        <dbReference type="ChEBI" id="CHEBI:30616"/>
        <dbReference type="ChEBI" id="CHEBI:43474"/>
        <dbReference type="ChEBI" id="CHEBI:134413"/>
        <dbReference type="ChEBI" id="CHEBI:456216"/>
        <dbReference type="EC" id="6.3.2.17"/>
    </reaction>
</comment>
<name>A0A2U1FPP5_9PORP</name>
<evidence type="ECO:0000256" key="6">
    <source>
        <dbReference type="ARBA" id="ARBA00013023"/>
    </source>
</evidence>
<dbReference type="OrthoDB" id="9809356at2"/>
<evidence type="ECO:0000313" key="25">
    <source>
        <dbReference type="EMBL" id="PVZ14040.1"/>
    </source>
</evidence>
<dbReference type="InterPro" id="IPR001645">
    <property type="entry name" value="Folylpolyglutamate_synth"/>
</dbReference>
<reference evidence="25 26" key="1">
    <citation type="submission" date="2018-04" db="EMBL/GenBank/DDBJ databases">
        <title>Genomic Encyclopedia of Type Strains, Phase IV (KMG-IV): sequencing the most valuable type-strain genomes for metagenomic binning, comparative biology and taxonomic classification.</title>
        <authorList>
            <person name="Goeker M."/>
        </authorList>
    </citation>
    <scope>NUCLEOTIDE SEQUENCE [LARGE SCALE GENOMIC DNA]</scope>
    <source>
        <strain evidence="25 26">DSM 28520</strain>
    </source>
</reference>
<dbReference type="GO" id="GO:0005524">
    <property type="term" value="F:ATP binding"/>
    <property type="evidence" value="ECO:0007669"/>
    <property type="project" value="UniProtKB-KW"/>
</dbReference>
<keyword evidence="13" id="KW-0460">Magnesium</keyword>
<dbReference type="EMBL" id="QEKY01000002">
    <property type="protein sequence ID" value="PVZ14040.1"/>
    <property type="molecule type" value="Genomic_DNA"/>
</dbReference>
<evidence type="ECO:0000256" key="17">
    <source>
        <dbReference type="ARBA" id="ARBA00032510"/>
    </source>
</evidence>
<dbReference type="GO" id="GO:0046656">
    <property type="term" value="P:folic acid biosynthetic process"/>
    <property type="evidence" value="ECO:0007669"/>
    <property type="project" value="UniProtKB-KW"/>
</dbReference>
<comment type="catalytic activity">
    <reaction evidence="20">
        <text>(6R)-5,10-methylenetetrahydrofolyl-(gamma-L-Glu)(n) + L-glutamate + ATP = (6R)-5,10-methylenetetrahydrofolyl-(gamma-L-Glu)(n+1) + ADP + phosphate + H(+)</text>
        <dbReference type="Rhea" id="RHEA:51912"/>
        <dbReference type="Rhea" id="RHEA-COMP:13257"/>
        <dbReference type="Rhea" id="RHEA-COMP:13258"/>
        <dbReference type="ChEBI" id="CHEBI:15378"/>
        <dbReference type="ChEBI" id="CHEBI:29985"/>
        <dbReference type="ChEBI" id="CHEBI:30616"/>
        <dbReference type="ChEBI" id="CHEBI:43474"/>
        <dbReference type="ChEBI" id="CHEBI:136572"/>
        <dbReference type="ChEBI" id="CHEBI:456216"/>
        <dbReference type="EC" id="6.3.2.17"/>
    </reaction>
</comment>
<dbReference type="AlphaFoldDB" id="A0A2U1FPP5"/>
<keyword evidence="10" id="KW-0479">Metal-binding</keyword>
<feature type="domain" description="Mur ligase C-terminal" evidence="23">
    <location>
        <begin position="300"/>
        <end position="417"/>
    </location>
</feature>
<evidence type="ECO:0000256" key="8">
    <source>
        <dbReference type="ARBA" id="ARBA00019357"/>
    </source>
</evidence>
<keyword evidence="9 22" id="KW-0436">Ligase</keyword>
<dbReference type="InterPro" id="IPR018109">
    <property type="entry name" value="Folylpolyglutamate_synth_CS"/>
</dbReference>
<evidence type="ECO:0000256" key="5">
    <source>
        <dbReference type="ARBA" id="ARBA00008276"/>
    </source>
</evidence>
<dbReference type="FunFam" id="3.40.1190.10:FF:000011">
    <property type="entry name" value="Folylpolyglutamate synthase/dihydrofolate synthase"/>
    <property type="match status" value="1"/>
</dbReference>
<evidence type="ECO:0000259" key="23">
    <source>
        <dbReference type="Pfam" id="PF02875"/>
    </source>
</evidence>
<dbReference type="Pfam" id="PF02875">
    <property type="entry name" value="Mur_ligase_C"/>
    <property type="match status" value="1"/>
</dbReference>
<evidence type="ECO:0000256" key="7">
    <source>
        <dbReference type="ARBA" id="ARBA00013025"/>
    </source>
</evidence>
<dbReference type="InterPro" id="IPR004101">
    <property type="entry name" value="Mur_ligase_C"/>
</dbReference>
<dbReference type="InterPro" id="IPR036565">
    <property type="entry name" value="Mur-like_cat_sf"/>
</dbReference>
<dbReference type="PROSITE" id="PS01012">
    <property type="entry name" value="FOLYLPOLYGLU_SYNT_2"/>
    <property type="match status" value="1"/>
</dbReference>
<comment type="cofactor">
    <cofactor evidence="1">
        <name>Mg(2+)</name>
        <dbReference type="ChEBI" id="CHEBI:18420"/>
    </cofactor>
</comment>
<dbReference type="GO" id="GO:0008841">
    <property type="term" value="F:dihydrofolate synthase activity"/>
    <property type="evidence" value="ECO:0007669"/>
    <property type="project" value="UniProtKB-EC"/>
</dbReference>
<feature type="domain" description="Mur ligase central" evidence="24">
    <location>
        <begin position="52"/>
        <end position="222"/>
    </location>
</feature>
<keyword evidence="12 22" id="KW-0067">ATP-binding</keyword>
<dbReference type="Gene3D" id="3.90.190.20">
    <property type="entry name" value="Mur ligase, C-terminal domain"/>
    <property type="match status" value="1"/>
</dbReference>
<evidence type="ECO:0000256" key="15">
    <source>
        <dbReference type="ARBA" id="ARBA00030048"/>
    </source>
</evidence>
<dbReference type="GO" id="GO:0004326">
    <property type="term" value="F:tetrahydrofolylpolyglutamate synthase activity"/>
    <property type="evidence" value="ECO:0007669"/>
    <property type="project" value="UniProtKB-EC"/>
</dbReference>
<dbReference type="GO" id="GO:0005737">
    <property type="term" value="C:cytoplasm"/>
    <property type="evidence" value="ECO:0007669"/>
    <property type="project" value="TreeGrafter"/>
</dbReference>
<comment type="function">
    <text evidence="2">Functions in two distinct reactions of the de novo folate biosynthetic pathway. Catalyzes the addition of a glutamate residue to dihydropteroate (7,8-dihydropteroate or H2Pte) to form dihydrofolate (7,8-dihydrofolate monoglutamate or H2Pte-Glu). Also catalyzes successive additions of L-glutamate to tetrahydrofolate or 10-formyltetrahydrofolate or 5,10-methylenetetrahydrofolate, leading to folylpolyglutamate derivatives.</text>
</comment>
<comment type="caution">
    <text evidence="25">The sequence shown here is derived from an EMBL/GenBank/DDBJ whole genome shotgun (WGS) entry which is preliminary data.</text>
</comment>
<evidence type="ECO:0000256" key="12">
    <source>
        <dbReference type="ARBA" id="ARBA00022840"/>
    </source>
</evidence>
<keyword evidence="11 22" id="KW-0547">Nucleotide-binding</keyword>
<evidence type="ECO:0000256" key="19">
    <source>
        <dbReference type="ARBA" id="ARBA00047808"/>
    </source>
</evidence>
<dbReference type="GeneID" id="94549979"/>
<dbReference type="EC" id="6.3.2.12" evidence="6"/>
<evidence type="ECO:0000256" key="21">
    <source>
        <dbReference type="ARBA" id="ARBA00049161"/>
    </source>
</evidence>
<dbReference type="Gene3D" id="3.40.1190.10">
    <property type="entry name" value="Mur-like, catalytic domain"/>
    <property type="match status" value="1"/>
</dbReference>
<evidence type="ECO:0000256" key="9">
    <source>
        <dbReference type="ARBA" id="ARBA00022598"/>
    </source>
</evidence>
<comment type="pathway">
    <text evidence="4">Cofactor biosynthesis; tetrahydrofolylpolyglutamate biosynthesis.</text>
</comment>
<dbReference type="EC" id="6.3.2.17" evidence="7"/>
<dbReference type="RefSeq" id="WP_116678531.1">
    <property type="nucleotide sequence ID" value="NZ_JBGXZY010000047.1"/>
</dbReference>
<evidence type="ECO:0000256" key="11">
    <source>
        <dbReference type="ARBA" id="ARBA00022741"/>
    </source>
</evidence>
<sequence length="429" mass="47698">MMTYQEAVDYLFTATPVFQHQGGGAYKPGLDTVRAIDDLFGNPHKSYKTIHVAGTNGKGSTASTLAAVLQTSGMRVGLFTSPHLVDFRERIRVNGACVSKEYVVDFCERTREIVSSLHPSFFELTTMMALDYFRHAAVDIAIIEVGMGGRLDSTNIITPILSIITNISKDHTQFLGDTLEKIAFEKAGIIKTGVPVVIGRADGGVREVFEKEAEEVGTTISFAQDLDIVTSIERVGEYYLYETRDYGQIRGELTGLAQEENTRTILCAVSTLQNKCGISVTPQQVNEGFMHVTRLSGLWGRWQQLADHPRIVCDTGHNVDGFRFITEQLKRQSYRRLHMVFGMVNDKDISAVLALLPKEASYYFTRASVERALPEEDMKQQAQSFGLEGKSYPTVREALEAARQEADADDFIFVGGSNFIVADLLEEFK</sequence>
<keyword evidence="14" id="KW-0289">Folate biosynthesis</keyword>
<dbReference type="Pfam" id="PF08245">
    <property type="entry name" value="Mur_ligase_M"/>
    <property type="match status" value="1"/>
</dbReference>
<proteinExistence type="inferred from homology"/>
<evidence type="ECO:0000256" key="18">
    <source>
        <dbReference type="ARBA" id="ARBA00047493"/>
    </source>
</evidence>
<evidence type="ECO:0000256" key="22">
    <source>
        <dbReference type="PIRNR" id="PIRNR001563"/>
    </source>
</evidence>
<comment type="catalytic activity">
    <reaction evidence="18">
        <text>(6S)-5,6,7,8-tetrahydrofolyl-(gamma-L-Glu)(n) + L-glutamate + ATP = (6S)-5,6,7,8-tetrahydrofolyl-(gamma-L-Glu)(n+1) + ADP + phosphate + H(+)</text>
        <dbReference type="Rhea" id="RHEA:10580"/>
        <dbReference type="Rhea" id="RHEA-COMP:14738"/>
        <dbReference type="Rhea" id="RHEA-COMP:14740"/>
        <dbReference type="ChEBI" id="CHEBI:15378"/>
        <dbReference type="ChEBI" id="CHEBI:29985"/>
        <dbReference type="ChEBI" id="CHEBI:30616"/>
        <dbReference type="ChEBI" id="CHEBI:43474"/>
        <dbReference type="ChEBI" id="CHEBI:141005"/>
        <dbReference type="ChEBI" id="CHEBI:456216"/>
        <dbReference type="EC" id="6.3.2.17"/>
    </reaction>
</comment>
<evidence type="ECO:0000313" key="26">
    <source>
        <dbReference type="Proteomes" id="UP000245462"/>
    </source>
</evidence>
<dbReference type="SUPFAM" id="SSF53244">
    <property type="entry name" value="MurD-like peptide ligases, peptide-binding domain"/>
    <property type="match status" value="1"/>
</dbReference>
<evidence type="ECO:0000256" key="10">
    <source>
        <dbReference type="ARBA" id="ARBA00022723"/>
    </source>
</evidence>
<dbReference type="NCBIfam" id="TIGR01499">
    <property type="entry name" value="folC"/>
    <property type="match status" value="1"/>
</dbReference>
<comment type="pathway">
    <text evidence="3">Cofactor biosynthesis; tetrahydrofolate biosynthesis; 7,8-dihydrofolate from 2-amino-4-hydroxy-6-hydroxymethyl-7,8-dihydropteridine diphosphate and 4-aminobenzoate: step 2/2.</text>
</comment>
<evidence type="ECO:0000259" key="24">
    <source>
        <dbReference type="Pfam" id="PF08245"/>
    </source>
</evidence>
<dbReference type="Proteomes" id="UP000245462">
    <property type="component" value="Unassembled WGS sequence"/>
</dbReference>
<organism evidence="25 26">
    <name type="scientific">Porphyromonas loveana</name>
    <dbReference type="NCBI Taxonomy" id="1884669"/>
    <lineage>
        <taxon>Bacteria</taxon>
        <taxon>Pseudomonadati</taxon>
        <taxon>Bacteroidota</taxon>
        <taxon>Bacteroidia</taxon>
        <taxon>Bacteroidales</taxon>
        <taxon>Porphyromonadaceae</taxon>
        <taxon>Porphyromonas</taxon>
    </lineage>
</organism>
<dbReference type="PIRSF" id="PIRSF001563">
    <property type="entry name" value="Folylpolyglu_synth"/>
    <property type="match status" value="1"/>
</dbReference>
<dbReference type="PANTHER" id="PTHR11136">
    <property type="entry name" value="FOLYLPOLYGLUTAMATE SYNTHASE-RELATED"/>
    <property type="match status" value="1"/>
</dbReference>
<dbReference type="GO" id="GO:0046872">
    <property type="term" value="F:metal ion binding"/>
    <property type="evidence" value="ECO:0007669"/>
    <property type="project" value="UniProtKB-KW"/>
</dbReference>
<dbReference type="InterPro" id="IPR036615">
    <property type="entry name" value="Mur_ligase_C_dom_sf"/>
</dbReference>
<evidence type="ECO:0000256" key="20">
    <source>
        <dbReference type="ARBA" id="ARBA00049035"/>
    </source>
</evidence>